<sequence>MNLVKLLTVLVIFFGLCFFAYIVVEKNEAKQDKIDQSRRIETLEYQKGILDHAISILPKEQRNQTWVAGVLAKYPNEDPNNMVKLLQVKKGI</sequence>
<keyword evidence="1" id="KW-1133">Transmembrane helix</keyword>
<comment type="caution">
    <text evidence="2">The sequence shown here is derived from an EMBL/GenBank/DDBJ whole genome shotgun (WGS) entry which is preliminary data.</text>
</comment>
<name>A0A0F9MEZ3_9ZZZZ</name>
<evidence type="ECO:0000256" key="1">
    <source>
        <dbReference type="SAM" id="Phobius"/>
    </source>
</evidence>
<gene>
    <name evidence="2" type="ORF">LCGC14_1468230</name>
</gene>
<evidence type="ECO:0000313" key="2">
    <source>
        <dbReference type="EMBL" id="KKM67722.1"/>
    </source>
</evidence>
<dbReference type="EMBL" id="LAZR01010299">
    <property type="protein sequence ID" value="KKM67722.1"/>
    <property type="molecule type" value="Genomic_DNA"/>
</dbReference>
<proteinExistence type="predicted"/>
<feature type="transmembrane region" description="Helical" evidence="1">
    <location>
        <begin position="6"/>
        <end position="24"/>
    </location>
</feature>
<keyword evidence="1" id="KW-0472">Membrane</keyword>
<reference evidence="2" key="1">
    <citation type="journal article" date="2015" name="Nature">
        <title>Complex archaea that bridge the gap between prokaryotes and eukaryotes.</title>
        <authorList>
            <person name="Spang A."/>
            <person name="Saw J.H."/>
            <person name="Jorgensen S.L."/>
            <person name="Zaremba-Niedzwiedzka K."/>
            <person name="Martijn J."/>
            <person name="Lind A.E."/>
            <person name="van Eijk R."/>
            <person name="Schleper C."/>
            <person name="Guy L."/>
            <person name="Ettema T.J."/>
        </authorList>
    </citation>
    <scope>NUCLEOTIDE SEQUENCE</scope>
</reference>
<protein>
    <submittedName>
        <fullName evidence="2">Uncharacterized protein</fullName>
    </submittedName>
</protein>
<keyword evidence="1" id="KW-0812">Transmembrane</keyword>
<organism evidence="2">
    <name type="scientific">marine sediment metagenome</name>
    <dbReference type="NCBI Taxonomy" id="412755"/>
    <lineage>
        <taxon>unclassified sequences</taxon>
        <taxon>metagenomes</taxon>
        <taxon>ecological metagenomes</taxon>
    </lineage>
</organism>
<accession>A0A0F9MEZ3</accession>
<dbReference type="AlphaFoldDB" id="A0A0F9MEZ3"/>